<protein>
    <recommendedName>
        <fullName evidence="4">Intermembrane lipid transfer protein VPS13-like C-terminal domain-containing protein</fullName>
    </recommendedName>
</protein>
<accession>A0A6B2KYM8</accession>
<dbReference type="AlphaFoldDB" id="A0A6B2KYM8"/>
<comment type="subcellular location">
    <subcellularLocation>
        <location evidence="1">Membrane</location>
        <topology evidence="1">Peripheral membrane protein</topology>
    </subcellularLocation>
</comment>
<dbReference type="InterPro" id="IPR026847">
    <property type="entry name" value="VPS13"/>
</dbReference>
<dbReference type="SUPFAM" id="SSF50405">
    <property type="entry name" value="Actin-crosslinking proteins"/>
    <property type="match status" value="1"/>
</dbReference>
<dbReference type="GO" id="GO:0016020">
    <property type="term" value="C:membrane"/>
    <property type="evidence" value="ECO:0007669"/>
    <property type="project" value="UniProtKB-SubCell"/>
</dbReference>
<comment type="function">
    <text evidence="3">Mediates the transfer of lipids between membranes at organelle contact sites.</text>
</comment>
<evidence type="ECO:0000256" key="1">
    <source>
        <dbReference type="ARBA" id="ARBA00004170"/>
    </source>
</evidence>
<dbReference type="EMBL" id="GIBP01000895">
    <property type="protein sequence ID" value="NDV29864.1"/>
    <property type="molecule type" value="Transcribed_RNA"/>
</dbReference>
<evidence type="ECO:0000256" key="3">
    <source>
        <dbReference type="ARBA" id="ARBA00033718"/>
    </source>
</evidence>
<dbReference type="PANTHER" id="PTHR16166">
    <property type="entry name" value="VACUOLAR PROTEIN SORTING-ASSOCIATED PROTEIN VPS13"/>
    <property type="match status" value="1"/>
</dbReference>
<evidence type="ECO:0000256" key="2">
    <source>
        <dbReference type="ARBA" id="ARBA00006545"/>
    </source>
</evidence>
<dbReference type="GO" id="GO:0006623">
    <property type="term" value="P:protein targeting to vacuole"/>
    <property type="evidence" value="ECO:0007669"/>
    <property type="project" value="TreeGrafter"/>
</dbReference>
<name>A0A6B2KYM8_9EUKA</name>
<proteinExistence type="inferred from homology"/>
<dbReference type="CDD" id="cd00257">
    <property type="entry name" value="beta-trefoil_FSCN-like"/>
    <property type="match status" value="1"/>
</dbReference>
<dbReference type="GO" id="GO:0045053">
    <property type="term" value="P:protein retention in Golgi apparatus"/>
    <property type="evidence" value="ECO:0007669"/>
    <property type="project" value="TreeGrafter"/>
</dbReference>
<reference evidence="5" key="1">
    <citation type="journal article" date="2020" name="J. Eukaryot. Microbiol.">
        <title>De novo Sequencing, Assembly and Annotation of the Transcriptome for the Free-Living Testate Amoeba Arcella intermedia.</title>
        <authorList>
            <person name="Ribeiro G.M."/>
            <person name="Porfirio-Sousa A.L."/>
            <person name="Maurer-Alcala X.X."/>
            <person name="Katz L.A."/>
            <person name="Lahr D.J.G."/>
        </authorList>
    </citation>
    <scope>NUCLEOTIDE SEQUENCE</scope>
</reference>
<comment type="similarity">
    <text evidence="2">Belongs to the VPS13 family.</text>
</comment>
<dbReference type="InterPro" id="IPR011993">
    <property type="entry name" value="PH-like_dom_sf"/>
</dbReference>
<organism evidence="5">
    <name type="scientific">Arcella intermedia</name>
    <dbReference type="NCBI Taxonomy" id="1963864"/>
    <lineage>
        <taxon>Eukaryota</taxon>
        <taxon>Amoebozoa</taxon>
        <taxon>Tubulinea</taxon>
        <taxon>Elardia</taxon>
        <taxon>Arcellinida</taxon>
        <taxon>Sphaerothecina</taxon>
        <taxon>Arcellidae</taxon>
        <taxon>Arcella</taxon>
    </lineage>
</organism>
<dbReference type="Gene3D" id="2.80.10.50">
    <property type="match status" value="1"/>
</dbReference>
<dbReference type="SUPFAM" id="SSF50729">
    <property type="entry name" value="PH domain-like"/>
    <property type="match status" value="1"/>
</dbReference>
<evidence type="ECO:0000313" key="5">
    <source>
        <dbReference type="EMBL" id="NDV29864.1"/>
    </source>
</evidence>
<dbReference type="InterPro" id="IPR056748">
    <property type="entry name" value="VPS13-like_C"/>
</dbReference>
<dbReference type="Pfam" id="PF25037">
    <property type="entry name" value="VPS13_C"/>
    <property type="match status" value="1"/>
</dbReference>
<dbReference type="PANTHER" id="PTHR16166:SF93">
    <property type="entry name" value="INTERMEMBRANE LIPID TRANSFER PROTEIN VPS13"/>
    <property type="match status" value="1"/>
</dbReference>
<feature type="domain" description="Intermembrane lipid transfer protein VPS13-like C-terminal" evidence="4">
    <location>
        <begin position="209"/>
        <end position="307"/>
    </location>
</feature>
<dbReference type="Gene3D" id="2.30.29.30">
    <property type="entry name" value="Pleckstrin-homology domain (PH domain)/Phosphotyrosine-binding domain (PTB)"/>
    <property type="match status" value="1"/>
</dbReference>
<evidence type="ECO:0000259" key="4">
    <source>
        <dbReference type="Pfam" id="PF25037"/>
    </source>
</evidence>
<sequence length="709" mass="78443">MFIAKNDIRLAITDHYVQSWRVAWTTQVIAKSDLPILSSIGTISLGVGSFFMEPVKGAQKDGVLGFGIGIAKGAGKLVAGTLDGVIGGVSVGLGNLGGVTAKITGDKDFQKKRKKEMAQENKPKNVAEGVGKGVKGLGQSLFHGITGIVTQPIEGAKREGAVGAVKGIGKGLVGVVARPVTGVLDLVSQTTEGVRNTGRFLINDEKLRIRPPRMIGKDRIVRSFDLHSAHGQELLVTLESGVYANQYYVYHAPVTKGGDFLLISSEQIFLLTKNITPLDEEDYNITWTAFRVHSDIRVNDSSVALKTFSQDWEQVERVIYSPNAKDVVANLKHLIIPKSASCANLIFPSLYSYTLKFGVLEHCTPLKKTWNQVFAILENGILKLIGIDNNSLYMTINVKTSPCGLQAIPKRHNRFVLLVQDQANYFKAPTQREKLEWIHVFLLNGSYLAENYQVPKKIRCVAIQTHHLKFVAFSNMNHTVVTVDIGKDKRMPLIKFFSIDPEKCYLMINSYFVSLDSHKQLVTRTKDVAFATVFHIVKTSIHGFALKTEDGQVVTIQSNQLVVSKSTFISPLETLMEVTPPSAILIVLNRSFLTVNKQNLQVTTNFTKISQHEKFVLNRIVKNQYAIKSAATGKYLSLSSDGKSLSVSKDLITTCEAFYLERLPSGLYWIKTVTGMFIQIDRTGCFIGNNKPSTENGEFHIVKLTFDIQ</sequence>
<dbReference type="InterPro" id="IPR008999">
    <property type="entry name" value="Actin-crosslinking"/>
</dbReference>